<evidence type="ECO:0000313" key="1">
    <source>
        <dbReference type="EMBL" id="XDQ31878.1"/>
    </source>
</evidence>
<dbReference type="RefSeq" id="WP_369243268.1">
    <property type="nucleotide sequence ID" value="NZ_CP163436.1"/>
</dbReference>
<dbReference type="EMBL" id="CP163436">
    <property type="protein sequence ID" value="XDQ31878.1"/>
    <property type="molecule type" value="Genomic_DNA"/>
</dbReference>
<accession>A0AB39PPZ6</accession>
<dbReference type="AlphaFoldDB" id="A0AB39PPZ6"/>
<sequence>MADVIAHVRSAIPELDHCTYYELDYQGEALAVAVDFGLRGVWALRDGEPCRIDVQADPALTALLIRNGIRVG</sequence>
<geneLocation type="plasmid" evidence="1">
    <name>unnamed1</name>
</geneLocation>
<protein>
    <submittedName>
        <fullName evidence="1">Uncharacterized protein</fullName>
    </submittedName>
</protein>
<proteinExistence type="predicted"/>
<gene>
    <name evidence="1" type="ORF">AB5J56_44995</name>
</gene>
<keyword evidence="1" id="KW-0614">Plasmid</keyword>
<organism evidence="1">
    <name type="scientific">Streptomyces sp. R21</name>
    <dbReference type="NCBI Taxonomy" id="3238627"/>
    <lineage>
        <taxon>Bacteria</taxon>
        <taxon>Bacillati</taxon>
        <taxon>Actinomycetota</taxon>
        <taxon>Actinomycetes</taxon>
        <taxon>Kitasatosporales</taxon>
        <taxon>Streptomycetaceae</taxon>
        <taxon>Streptomyces</taxon>
    </lineage>
</organism>
<reference evidence="1" key="1">
    <citation type="submission" date="2024-07" db="EMBL/GenBank/DDBJ databases">
        <authorList>
            <person name="Yu S.T."/>
        </authorList>
    </citation>
    <scope>NUCLEOTIDE SEQUENCE</scope>
    <source>
        <strain evidence="1">R21</strain>
        <plasmid evidence="1">unnamed1</plasmid>
    </source>
</reference>
<name>A0AB39PPZ6_9ACTN</name>